<sequence length="84" mass="9117">MTIFMDRSLFPDADAPQMTRFGCFLAAASLSGSGRSTPRLASLRRWESSTVPSHEDGDSACLFLGHATEGRCFAADSPLFLPIY</sequence>
<gene>
    <name evidence="1" type="ORF">V5F32_14315</name>
</gene>
<comment type="caution">
    <text evidence="1">The sequence shown here is derived from an EMBL/GenBank/DDBJ whole genome shotgun (WGS) entry which is preliminary data.</text>
</comment>
<evidence type="ECO:0000313" key="1">
    <source>
        <dbReference type="EMBL" id="MFG1373345.1"/>
    </source>
</evidence>
<reference evidence="1 2" key="1">
    <citation type="submission" date="2024-02" db="EMBL/GenBank/DDBJ databases">
        <title>Expansion and revision of Xanthobacter and proposal of Roseixanthobacter gen. nov.</title>
        <authorList>
            <person name="Soltysiak M.P.M."/>
            <person name="Jalihal A."/>
            <person name="Ory A."/>
            <person name="Chrisophersen C."/>
            <person name="Lee A.D."/>
            <person name="Boulton J."/>
            <person name="Springer M."/>
        </authorList>
    </citation>
    <scope>NUCLEOTIDE SEQUENCE [LARGE SCALE GENOMIC DNA]</scope>
    <source>
        <strain evidence="1 2">23A</strain>
    </source>
</reference>
<proteinExistence type="predicted"/>
<keyword evidence="2" id="KW-1185">Reference proteome</keyword>
<dbReference type="Proteomes" id="UP001604002">
    <property type="component" value="Unassembled WGS sequence"/>
</dbReference>
<dbReference type="EMBL" id="JBAFVH010000007">
    <property type="protein sequence ID" value="MFG1373345.1"/>
    <property type="molecule type" value="Genomic_DNA"/>
</dbReference>
<evidence type="ECO:0000313" key="2">
    <source>
        <dbReference type="Proteomes" id="UP001604002"/>
    </source>
</evidence>
<protein>
    <submittedName>
        <fullName evidence="1">Uncharacterized protein</fullName>
    </submittedName>
</protein>
<dbReference type="RefSeq" id="WP_393993124.1">
    <property type="nucleotide sequence ID" value="NZ_JBAFVH010000007.1"/>
</dbReference>
<name>A0ABW6ZX81_9HYPH</name>
<organism evidence="1 2">
    <name type="scientific">Xanthobacter oligotrophicus</name>
    <dbReference type="NCBI Taxonomy" id="2607286"/>
    <lineage>
        <taxon>Bacteria</taxon>
        <taxon>Pseudomonadati</taxon>
        <taxon>Pseudomonadota</taxon>
        <taxon>Alphaproteobacteria</taxon>
        <taxon>Hyphomicrobiales</taxon>
        <taxon>Xanthobacteraceae</taxon>
        <taxon>Xanthobacter</taxon>
    </lineage>
</organism>
<accession>A0ABW6ZX81</accession>